<proteinExistence type="predicted"/>
<accession>A0A1E7R3B4</accession>
<organism evidence="1 2">
    <name type="scientific">Acinetobacter qingfengensis</name>
    <dbReference type="NCBI Taxonomy" id="1262585"/>
    <lineage>
        <taxon>Bacteria</taxon>
        <taxon>Pseudomonadati</taxon>
        <taxon>Pseudomonadota</taxon>
        <taxon>Gammaproteobacteria</taxon>
        <taxon>Moraxellales</taxon>
        <taxon>Moraxellaceae</taxon>
        <taxon>Acinetobacter</taxon>
    </lineage>
</organism>
<comment type="caution">
    <text evidence="1">The sequence shown here is derived from an EMBL/GenBank/DDBJ whole genome shotgun (WGS) entry which is preliminary data.</text>
</comment>
<reference evidence="1 2" key="1">
    <citation type="submission" date="2016-09" db="EMBL/GenBank/DDBJ databases">
        <authorList>
            <person name="Capua I."/>
            <person name="De Benedictis P."/>
            <person name="Joannis T."/>
            <person name="Lombin L.H."/>
            <person name="Cattoli G."/>
        </authorList>
    </citation>
    <scope>NUCLEOTIDE SEQUENCE [LARGE SCALE GENOMIC DNA]</scope>
    <source>
        <strain evidence="1 2">ANC 4671</strain>
    </source>
</reference>
<evidence type="ECO:0000313" key="1">
    <source>
        <dbReference type="EMBL" id="OEY93794.1"/>
    </source>
</evidence>
<protein>
    <submittedName>
        <fullName evidence="1">Uncharacterized protein</fullName>
    </submittedName>
</protein>
<sequence>MCGLCGVIGETPDWTDALASTLPKRQERLRRIKILNLLTAPQRLTISDFHGTNYIVQTATGKSSMANGFMALLLEIENMAGEKLDVLSPDILSYLECL</sequence>
<dbReference type="AlphaFoldDB" id="A0A1E7R3B4"/>
<dbReference type="OrthoDB" id="2086168at2"/>
<evidence type="ECO:0000313" key="2">
    <source>
        <dbReference type="Proteomes" id="UP000185895"/>
    </source>
</evidence>
<dbReference type="RefSeq" id="WP_070070394.1">
    <property type="nucleotide sequence ID" value="NZ_MKKK01000042.1"/>
</dbReference>
<dbReference type="STRING" id="1262585.BJI46_14030"/>
<name>A0A1E7R3B4_9GAMM</name>
<keyword evidence="2" id="KW-1185">Reference proteome</keyword>
<gene>
    <name evidence="1" type="ORF">BJI46_14030</name>
</gene>
<dbReference type="EMBL" id="MKKK01000042">
    <property type="protein sequence ID" value="OEY93794.1"/>
    <property type="molecule type" value="Genomic_DNA"/>
</dbReference>
<dbReference type="Proteomes" id="UP000185895">
    <property type="component" value="Unassembled WGS sequence"/>
</dbReference>